<name>A0A5C8PG79_9HYPH</name>
<dbReference type="EMBL" id="VDUZ01000030">
    <property type="protein sequence ID" value="TXL72782.1"/>
    <property type="molecule type" value="Genomic_DNA"/>
</dbReference>
<evidence type="ECO:0000256" key="1">
    <source>
        <dbReference type="ARBA" id="ARBA00023125"/>
    </source>
</evidence>
<evidence type="ECO:0000259" key="2">
    <source>
        <dbReference type="PROSITE" id="PS50943"/>
    </source>
</evidence>
<gene>
    <name evidence="3" type="ORF">FHP25_23715</name>
</gene>
<dbReference type="GO" id="GO:0005829">
    <property type="term" value="C:cytosol"/>
    <property type="evidence" value="ECO:0007669"/>
    <property type="project" value="TreeGrafter"/>
</dbReference>
<accession>A0A5C8PG79</accession>
<feature type="domain" description="HTH cro/C1-type" evidence="2">
    <location>
        <begin position="83"/>
        <end position="137"/>
    </location>
</feature>
<sequence>MAARRAAASQFSSFGNKRPARLYNGHLHEPSCQRRGNPLGCVIISMTVPGGESLFMRVSHNSTQNSKPPSPSRAGRLDFGERLRSLRKGRGWTLDQLGRRSGVAISTISKAERGVISLTYDNILKLAFAFDMQMSELLSEPQASERPQMVTVERRGHAQVIENNYYVMHMLCSGRARKRMVPVFATIKAHSVEEFSKYISHPGEEFVYVLEGNLTFQVEGDAPYVLSQGDCLYFDSDLGHAYLSSGDSETKLLVVCWHPTSSEIDDMGLGARAL</sequence>
<evidence type="ECO:0000313" key="3">
    <source>
        <dbReference type="EMBL" id="TXL72782.1"/>
    </source>
</evidence>
<protein>
    <submittedName>
        <fullName evidence="3">Helix-turn-helix domain-containing protein</fullName>
    </submittedName>
</protein>
<dbReference type="SUPFAM" id="SSF51182">
    <property type="entry name" value="RmlC-like cupins"/>
    <property type="match status" value="1"/>
</dbReference>
<proteinExistence type="predicted"/>
<dbReference type="InterPro" id="IPR011051">
    <property type="entry name" value="RmlC_Cupin_sf"/>
</dbReference>
<dbReference type="InterPro" id="IPR050807">
    <property type="entry name" value="TransReg_Diox_bact_type"/>
</dbReference>
<keyword evidence="1" id="KW-0238">DNA-binding</keyword>
<dbReference type="InterPro" id="IPR013096">
    <property type="entry name" value="Cupin_2"/>
</dbReference>
<dbReference type="CDD" id="cd02209">
    <property type="entry name" value="cupin_XRE_C"/>
    <property type="match status" value="1"/>
</dbReference>
<dbReference type="InterPro" id="IPR014710">
    <property type="entry name" value="RmlC-like_jellyroll"/>
</dbReference>
<organism evidence="3 4">
    <name type="scientific">Vineibacter terrae</name>
    <dbReference type="NCBI Taxonomy" id="2586908"/>
    <lineage>
        <taxon>Bacteria</taxon>
        <taxon>Pseudomonadati</taxon>
        <taxon>Pseudomonadota</taxon>
        <taxon>Alphaproteobacteria</taxon>
        <taxon>Hyphomicrobiales</taxon>
        <taxon>Vineibacter</taxon>
    </lineage>
</organism>
<dbReference type="Gene3D" id="1.10.260.40">
    <property type="entry name" value="lambda repressor-like DNA-binding domains"/>
    <property type="match status" value="1"/>
</dbReference>
<dbReference type="AlphaFoldDB" id="A0A5C8PG79"/>
<dbReference type="Proteomes" id="UP000321638">
    <property type="component" value="Unassembled WGS sequence"/>
</dbReference>
<dbReference type="SMART" id="SM00530">
    <property type="entry name" value="HTH_XRE"/>
    <property type="match status" value="1"/>
</dbReference>
<dbReference type="Gene3D" id="2.60.120.10">
    <property type="entry name" value="Jelly Rolls"/>
    <property type="match status" value="1"/>
</dbReference>
<dbReference type="PROSITE" id="PS50943">
    <property type="entry name" value="HTH_CROC1"/>
    <property type="match status" value="1"/>
</dbReference>
<dbReference type="GO" id="GO:0003677">
    <property type="term" value="F:DNA binding"/>
    <property type="evidence" value="ECO:0007669"/>
    <property type="project" value="UniProtKB-KW"/>
</dbReference>
<dbReference type="PANTHER" id="PTHR46797:SF20">
    <property type="entry name" value="BLR4304 PROTEIN"/>
    <property type="match status" value="1"/>
</dbReference>
<dbReference type="InterPro" id="IPR010982">
    <property type="entry name" value="Lambda_DNA-bd_dom_sf"/>
</dbReference>
<comment type="caution">
    <text evidence="3">The sequence shown here is derived from an EMBL/GenBank/DDBJ whole genome shotgun (WGS) entry which is preliminary data.</text>
</comment>
<evidence type="ECO:0000313" key="4">
    <source>
        <dbReference type="Proteomes" id="UP000321638"/>
    </source>
</evidence>
<keyword evidence="4" id="KW-1185">Reference proteome</keyword>
<dbReference type="Pfam" id="PF07883">
    <property type="entry name" value="Cupin_2"/>
    <property type="match status" value="1"/>
</dbReference>
<reference evidence="3 4" key="1">
    <citation type="submission" date="2019-06" db="EMBL/GenBank/DDBJ databases">
        <title>New taxonomy in bacterial strain CC-CFT640, isolated from vineyard.</title>
        <authorList>
            <person name="Lin S.-Y."/>
            <person name="Tsai C.-F."/>
            <person name="Young C.-C."/>
        </authorList>
    </citation>
    <scope>NUCLEOTIDE SEQUENCE [LARGE SCALE GENOMIC DNA]</scope>
    <source>
        <strain evidence="3 4">CC-CFT640</strain>
    </source>
</reference>
<dbReference type="GO" id="GO:0003700">
    <property type="term" value="F:DNA-binding transcription factor activity"/>
    <property type="evidence" value="ECO:0007669"/>
    <property type="project" value="TreeGrafter"/>
</dbReference>
<dbReference type="PANTHER" id="PTHR46797">
    <property type="entry name" value="HTH-TYPE TRANSCRIPTIONAL REGULATOR"/>
    <property type="match status" value="1"/>
</dbReference>
<dbReference type="SUPFAM" id="SSF47413">
    <property type="entry name" value="lambda repressor-like DNA-binding domains"/>
    <property type="match status" value="1"/>
</dbReference>
<dbReference type="Pfam" id="PF01381">
    <property type="entry name" value="HTH_3"/>
    <property type="match status" value="1"/>
</dbReference>
<dbReference type="CDD" id="cd00093">
    <property type="entry name" value="HTH_XRE"/>
    <property type="match status" value="1"/>
</dbReference>
<dbReference type="InterPro" id="IPR001387">
    <property type="entry name" value="Cro/C1-type_HTH"/>
</dbReference>
<dbReference type="OrthoDB" id="9805356at2"/>